<evidence type="ECO:0000256" key="2">
    <source>
        <dbReference type="SAM" id="SignalP"/>
    </source>
</evidence>
<evidence type="ECO:0000256" key="1">
    <source>
        <dbReference type="SAM" id="MobiDB-lite"/>
    </source>
</evidence>
<evidence type="ECO:0000313" key="4">
    <source>
        <dbReference type="Proteomes" id="UP001165079"/>
    </source>
</evidence>
<dbReference type="PROSITE" id="PS51257">
    <property type="entry name" value="PROKAR_LIPOPROTEIN"/>
    <property type="match status" value="1"/>
</dbReference>
<dbReference type="Proteomes" id="UP001165079">
    <property type="component" value="Unassembled WGS sequence"/>
</dbReference>
<organism evidence="3 4">
    <name type="scientific">Actinorhabdospora filicis</name>
    <dbReference type="NCBI Taxonomy" id="1785913"/>
    <lineage>
        <taxon>Bacteria</taxon>
        <taxon>Bacillati</taxon>
        <taxon>Actinomycetota</taxon>
        <taxon>Actinomycetes</taxon>
        <taxon>Micromonosporales</taxon>
        <taxon>Micromonosporaceae</taxon>
        <taxon>Actinorhabdospora</taxon>
    </lineage>
</organism>
<gene>
    <name evidence="3" type="ORF">Afil01_56830</name>
</gene>
<accession>A0A9W6SUA6</accession>
<feature type="signal peptide" evidence="2">
    <location>
        <begin position="1"/>
        <end position="20"/>
    </location>
</feature>
<evidence type="ECO:0000313" key="3">
    <source>
        <dbReference type="EMBL" id="GLZ80876.1"/>
    </source>
</evidence>
<comment type="caution">
    <text evidence="3">The sequence shown here is derived from an EMBL/GenBank/DDBJ whole genome shotgun (WGS) entry which is preliminary data.</text>
</comment>
<evidence type="ECO:0008006" key="5">
    <source>
        <dbReference type="Google" id="ProtNLM"/>
    </source>
</evidence>
<keyword evidence="4" id="KW-1185">Reference proteome</keyword>
<dbReference type="SUPFAM" id="SSF89392">
    <property type="entry name" value="Prokaryotic lipoproteins and lipoprotein localization factors"/>
    <property type="match status" value="1"/>
</dbReference>
<dbReference type="Gene3D" id="2.50.20.20">
    <property type="match status" value="1"/>
</dbReference>
<feature type="compositionally biased region" description="Low complexity" evidence="1">
    <location>
        <begin position="31"/>
        <end position="40"/>
    </location>
</feature>
<dbReference type="RefSeq" id="WP_285666151.1">
    <property type="nucleotide sequence ID" value="NZ_BSTX01000004.1"/>
</dbReference>
<sequence length="246" mass="25697">MKLKSIVAVAALAGVALFGAACGTKDKPTDNASSSSNNAAEQKGDPKAELQAALKKSGEAKSMSVEGTSGDLTVSMSIDSTAKVAVMKLKGKIDGEDQDMEIRIFGEDAYIKLNSGEMAQMMKGKWMKTSSSEFGDVFEEKVFDDTQLISDTTKVERLAAGQFKLTEAGAGASGLFGKLKGEKGTGTKDKTTVTATVGADGRISAMESTGTKADDNYKMTVTGYDKPVTAEKPDPKDVVDTNSMGA</sequence>
<feature type="region of interest" description="Disordered" evidence="1">
    <location>
        <begin position="26"/>
        <end position="66"/>
    </location>
</feature>
<proteinExistence type="predicted"/>
<feature type="compositionally biased region" description="Basic and acidic residues" evidence="1">
    <location>
        <begin position="228"/>
        <end position="239"/>
    </location>
</feature>
<dbReference type="InterPro" id="IPR029046">
    <property type="entry name" value="LolA/LolB/LppX"/>
</dbReference>
<dbReference type="AlphaFoldDB" id="A0A9W6SUA6"/>
<keyword evidence="2" id="KW-0732">Signal</keyword>
<protein>
    <recommendedName>
        <fullName evidence="5">Lipoprotein</fullName>
    </recommendedName>
</protein>
<feature type="region of interest" description="Disordered" evidence="1">
    <location>
        <begin position="224"/>
        <end position="246"/>
    </location>
</feature>
<feature type="chain" id="PRO_5040963396" description="Lipoprotein" evidence="2">
    <location>
        <begin position="21"/>
        <end position="246"/>
    </location>
</feature>
<name>A0A9W6SUA6_9ACTN</name>
<dbReference type="EMBL" id="BSTX01000004">
    <property type="protein sequence ID" value="GLZ80876.1"/>
    <property type="molecule type" value="Genomic_DNA"/>
</dbReference>
<reference evidence="3" key="1">
    <citation type="submission" date="2023-03" db="EMBL/GenBank/DDBJ databases">
        <title>Actinorhabdospora filicis NBRC 111898.</title>
        <authorList>
            <person name="Ichikawa N."/>
            <person name="Sato H."/>
            <person name="Tonouchi N."/>
        </authorList>
    </citation>
    <scope>NUCLEOTIDE SEQUENCE</scope>
    <source>
        <strain evidence="3">NBRC 111898</strain>
    </source>
</reference>